<sequence>MTNLEYYKDELKRYIKKNPKFLSLKSDVIGKAFTLFSHERIDIWCNDEWAETEHFIDWLLEEHKEPIKLKQWEFELIGYIYRTSSVKKMFFVHYSELNYLRGVGYFKGITNEYMTLKEILENCEVEYE</sequence>
<name>A0A3E3DZV9_9FIRM</name>
<gene>
    <name evidence="1" type="ORF">DXC78_09320</name>
</gene>
<organism evidence="1 2">
    <name type="scientific">Faecalicoccus pleomorphus</name>
    <dbReference type="NCBI Taxonomy" id="1323"/>
    <lineage>
        <taxon>Bacteria</taxon>
        <taxon>Bacillati</taxon>
        <taxon>Bacillota</taxon>
        <taxon>Erysipelotrichia</taxon>
        <taxon>Erysipelotrichales</taxon>
        <taxon>Erysipelotrichaceae</taxon>
        <taxon>Faecalicoccus</taxon>
    </lineage>
</organism>
<dbReference type="Proteomes" id="UP000260721">
    <property type="component" value="Unassembled WGS sequence"/>
</dbReference>
<evidence type="ECO:0008006" key="3">
    <source>
        <dbReference type="Google" id="ProtNLM"/>
    </source>
</evidence>
<comment type="caution">
    <text evidence="1">The sequence shown here is derived from an EMBL/GenBank/DDBJ whole genome shotgun (WGS) entry which is preliminary data.</text>
</comment>
<dbReference type="RefSeq" id="WP_117446771.1">
    <property type="nucleotide sequence ID" value="NZ_JBFBOW010000001.1"/>
</dbReference>
<evidence type="ECO:0000313" key="1">
    <source>
        <dbReference type="EMBL" id="RGD74827.1"/>
    </source>
</evidence>
<dbReference type="EMBL" id="QUSK01000021">
    <property type="protein sequence ID" value="RGD74827.1"/>
    <property type="molecule type" value="Genomic_DNA"/>
</dbReference>
<accession>A0A3E3DZV9</accession>
<protein>
    <recommendedName>
        <fullName evidence="3">Phage protein</fullName>
    </recommendedName>
</protein>
<proteinExistence type="predicted"/>
<evidence type="ECO:0000313" key="2">
    <source>
        <dbReference type="Proteomes" id="UP000260721"/>
    </source>
</evidence>
<reference evidence="1 2" key="1">
    <citation type="submission" date="2018-08" db="EMBL/GenBank/DDBJ databases">
        <title>A genome reference for cultivated species of the human gut microbiota.</title>
        <authorList>
            <person name="Zou Y."/>
            <person name="Xue W."/>
            <person name="Luo G."/>
        </authorList>
    </citation>
    <scope>NUCLEOTIDE SEQUENCE [LARGE SCALE GENOMIC DNA]</scope>
    <source>
        <strain evidence="1 2">TF08-11</strain>
    </source>
</reference>
<dbReference type="AlphaFoldDB" id="A0A3E3DZV9"/>